<feature type="domain" description="Phosphoesterase HXTX" evidence="3">
    <location>
        <begin position="10"/>
        <end position="78"/>
    </location>
</feature>
<feature type="short sequence motif" description="HXTX 1" evidence="2">
    <location>
        <begin position="40"/>
        <end position="43"/>
    </location>
</feature>
<dbReference type="RefSeq" id="WP_073384822.1">
    <property type="nucleotide sequence ID" value="NZ_FQXK01000003.1"/>
</dbReference>
<dbReference type="HAMAP" id="MF_01940">
    <property type="entry name" value="RNA_CPDase"/>
    <property type="match status" value="1"/>
</dbReference>
<dbReference type="NCBIfam" id="TIGR02258">
    <property type="entry name" value="2_5_ligase"/>
    <property type="match status" value="1"/>
</dbReference>
<dbReference type="AlphaFoldDB" id="A0A1M5QBY1"/>
<comment type="similarity">
    <text evidence="2">Belongs to the 2H phosphoesterase superfamily. ThpR family.</text>
</comment>
<dbReference type="PANTHER" id="PTHR35561:SF1">
    <property type="entry name" value="RNA 2',3'-CYCLIC PHOSPHODIESTERASE"/>
    <property type="match status" value="1"/>
</dbReference>
<evidence type="ECO:0000313" key="4">
    <source>
        <dbReference type="EMBL" id="SHH11341.1"/>
    </source>
</evidence>
<dbReference type="GO" id="GO:0004113">
    <property type="term" value="F:2',3'-cyclic-nucleotide 3'-phosphodiesterase activity"/>
    <property type="evidence" value="ECO:0007669"/>
    <property type="project" value="InterPro"/>
</dbReference>
<proteinExistence type="inferred from homology"/>
<keyword evidence="5" id="KW-1185">Reference proteome</keyword>
<organism evidence="4 5">
    <name type="scientific">Butyrivibrio fibrisolvens DSM 3071</name>
    <dbReference type="NCBI Taxonomy" id="1121131"/>
    <lineage>
        <taxon>Bacteria</taxon>
        <taxon>Bacillati</taxon>
        <taxon>Bacillota</taxon>
        <taxon>Clostridia</taxon>
        <taxon>Lachnospirales</taxon>
        <taxon>Lachnospiraceae</taxon>
        <taxon>Butyrivibrio</taxon>
    </lineage>
</organism>
<gene>
    <name evidence="4" type="ORF">SAMN02745229_00260</name>
</gene>
<dbReference type="Proteomes" id="UP000184278">
    <property type="component" value="Unassembled WGS sequence"/>
</dbReference>
<sequence>MRLFIAIKFDENMTDALIEMQDDLMRCGINGNFTHEENLHMTLVFIGESDEPEKIEEIMRDVPLRSFTIKVSGMRRFKDMVFANVEDNPSLNDYVKRLRHALSDNDIDFDNRKYMSHITLVRRASGAKDIPILPDEVVEEKMRVNGISLMKSEQGRHGMVYTEIGYVRAF</sequence>
<dbReference type="EC" id="3.1.4.58" evidence="2"/>
<dbReference type="EMBL" id="FQXK01000003">
    <property type="protein sequence ID" value="SHH11341.1"/>
    <property type="molecule type" value="Genomic_DNA"/>
</dbReference>
<comment type="function">
    <text evidence="2">Hydrolyzes RNA 2',3'-cyclic phosphodiester to an RNA 2'-phosphomonoester.</text>
</comment>
<accession>A0A1M5QBY1</accession>
<evidence type="ECO:0000256" key="1">
    <source>
        <dbReference type="ARBA" id="ARBA00022801"/>
    </source>
</evidence>
<evidence type="ECO:0000256" key="2">
    <source>
        <dbReference type="HAMAP-Rule" id="MF_01940"/>
    </source>
</evidence>
<dbReference type="InterPro" id="IPR014051">
    <property type="entry name" value="Phosphoesterase_HXTX"/>
</dbReference>
<name>A0A1M5QBY1_BUTFI</name>
<keyword evidence="4" id="KW-0436">Ligase</keyword>
<dbReference type="PANTHER" id="PTHR35561">
    <property type="entry name" value="RNA 2',3'-CYCLIC PHOSPHODIESTERASE"/>
    <property type="match status" value="1"/>
</dbReference>
<dbReference type="InterPro" id="IPR009097">
    <property type="entry name" value="Cyclic_Pdiesterase"/>
</dbReference>
<dbReference type="SUPFAM" id="SSF55144">
    <property type="entry name" value="LigT-like"/>
    <property type="match status" value="1"/>
</dbReference>
<dbReference type="GeneID" id="89508992"/>
<feature type="short sequence motif" description="HXTX 2" evidence="2">
    <location>
        <begin position="117"/>
        <end position="120"/>
    </location>
</feature>
<dbReference type="Gene3D" id="3.90.1140.10">
    <property type="entry name" value="Cyclic phosphodiesterase"/>
    <property type="match status" value="1"/>
</dbReference>
<dbReference type="InterPro" id="IPR004175">
    <property type="entry name" value="RNA_CPDase"/>
</dbReference>
<reference evidence="5" key="1">
    <citation type="submission" date="2016-11" db="EMBL/GenBank/DDBJ databases">
        <authorList>
            <person name="Varghese N."/>
            <person name="Submissions S."/>
        </authorList>
    </citation>
    <scope>NUCLEOTIDE SEQUENCE [LARGE SCALE GENOMIC DNA]</scope>
    <source>
        <strain evidence="5">DSM 3071</strain>
    </source>
</reference>
<evidence type="ECO:0000259" key="3">
    <source>
        <dbReference type="Pfam" id="PF02834"/>
    </source>
</evidence>
<dbReference type="STRING" id="1121131.SAMN02745229_00260"/>
<dbReference type="GO" id="GO:0016874">
    <property type="term" value="F:ligase activity"/>
    <property type="evidence" value="ECO:0007669"/>
    <property type="project" value="UniProtKB-KW"/>
</dbReference>
<dbReference type="OrthoDB" id="9789350at2"/>
<dbReference type="Pfam" id="PF02834">
    <property type="entry name" value="LigT_PEase"/>
    <property type="match status" value="2"/>
</dbReference>
<dbReference type="GO" id="GO:0008664">
    <property type="term" value="F:RNA 2',3'-cyclic 3'-phosphodiesterase activity"/>
    <property type="evidence" value="ECO:0007669"/>
    <property type="project" value="UniProtKB-EC"/>
</dbReference>
<feature type="active site" description="Proton donor" evidence="2">
    <location>
        <position position="40"/>
    </location>
</feature>
<evidence type="ECO:0000313" key="5">
    <source>
        <dbReference type="Proteomes" id="UP000184278"/>
    </source>
</evidence>
<feature type="active site" description="Proton acceptor" evidence="2">
    <location>
        <position position="117"/>
    </location>
</feature>
<keyword evidence="1 2" id="KW-0378">Hydrolase</keyword>
<feature type="domain" description="Phosphoesterase HXTX" evidence="3">
    <location>
        <begin position="89"/>
        <end position="161"/>
    </location>
</feature>
<comment type="catalytic activity">
    <reaction evidence="2">
        <text>a 3'-end 2',3'-cyclophospho-ribonucleotide-RNA + H2O = a 3'-end 2'-phospho-ribonucleotide-RNA + H(+)</text>
        <dbReference type="Rhea" id="RHEA:11828"/>
        <dbReference type="Rhea" id="RHEA-COMP:10464"/>
        <dbReference type="Rhea" id="RHEA-COMP:17353"/>
        <dbReference type="ChEBI" id="CHEBI:15377"/>
        <dbReference type="ChEBI" id="CHEBI:15378"/>
        <dbReference type="ChEBI" id="CHEBI:83064"/>
        <dbReference type="ChEBI" id="CHEBI:173113"/>
        <dbReference type="EC" id="3.1.4.58"/>
    </reaction>
</comment>
<protein>
    <recommendedName>
        <fullName evidence="2">RNA 2',3'-cyclic phosphodiesterase</fullName>
        <shortName evidence="2">RNA 2',3'-CPDase</shortName>
        <ecNumber evidence="2">3.1.4.58</ecNumber>
    </recommendedName>
</protein>